<keyword evidence="7" id="KW-1185">Reference proteome</keyword>
<dbReference type="EMBL" id="JASSZA010000005">
    <property type="protein sequence ID" value="KAK2111985.1"/>
    <property type="molecule type" value="Genomic_DNA"/>
</dbReference>
<evidence type="ECO:0000313" key="6">
    <source>
        <dbReference type="EMBL" id="KAK2111985.1"/>
    </source>
</evidence>
<evidence type="ECO:0000256" key="2">
    <source>
        <dbReference type="ARBA" id="ARBA00023157"/>
    </source>
</evidence>
<dbReference type="InterPro" id="IPR007110">
    <property type="entry name" value="Ig-like_dom"/>
</dbReference>
<feature type="domain" description="Ig-like" evidence="4">
    <location>
        <begin position="1"/>
        <end position="64"/>
    </location>
</feature>
<sequence>MAGTSCMYVWEKDGVTLGMESNPRIRLDRNGSLHISQTWSGDIGTYTCRVISAGGNDSRSAHLRVRQLPHAPEHPVATLSTAERRAINLTWAKPFDGNSPLIRYVLEMSENNAPWTVLLASVDPKATSVTVKGLVPARSYQFRLCAVNDVGKGQFSKDTERVSLPEEPPTAPPQNVIASGRTNQSIMIQWQPPAESHQNGILKGYIIRYCLAGLPVGYQFKNITDADVNNLLLEDLIIWTNYEIEVAAYNSAGLGVYSSKVTEWTLQGVPTVPPGNVHAEATNSTTIRFTWNAPSPQFINGINQGYKVHVASPQPRGGPEIL</sequence>
<feature type="domain" description="Fibronectin type-III" evidence="5">
    <location>
        <begin position="172"/>
        <end position="268"/>
    </location>
</feature>
<protein>
    <submittedName>
        <fullName evidence="6">Protein sidekick-2</fullName>
    </submittedName>
</protein>
<dbReference type="CDD" id="cd00063">
    <property type="entry name" value="FN3"/>
    <property type="match status" value="3"/>
</dbReference>
<dbReference type="PROSITE" id="PS50835">
    <property type="entry name" value="IG_LIKE"/>
    <property type="match status" value="1"/>
</dbReference>
<evidence type="ECO:0000256" key="3">
    <source>
        <dbReference type="ARBA" id="ARBA00023319"/>
    </source>
</evidence>
<dbReference type="SUPFAM" id="SSF49265">
    <property type="entry name" value="Fibronectin type III"/>
    <property type="match status" value="2"/>
</dbReference>
<dbReference type="PROSITE" id="PS50853">
    <property type="entry name" value="FN3"/>
    <property type="match status" value="3"/>
</dbReference>
<keyword evidence="1" id="KW-0677">Repeat</keyword>
<dbReference type="InterPro" id="IPR036179">
    <property type="entry name" value="Ig-like_dom_sf"/>
</dbReference>
<dbReference type="Pfam" id="PF00041">
    <property type="entry name" value="fn3"/>
    <property type="match status" value="2"/>
</dbReference>
<keyword evidence="3" id="KW-0393">Immunoglobulin domain</keyword>
<accession>A0ABQ9VS44</accession>
<reference evidence="6 7" key="1">
    <citation type="submission" date="2023-05" db="EMBL/GenBank/DDBJ databases">
        <title>B98-5 Cell Line De Novo Hybrid Assembly: An Optical Mapping Approach.</title>
        <authorList>
            <person name="Kananen K."/>
            <person name="Auerbach J.A."/>
            <person name="Kautto E."/>
            <person name="Blachly J.S."/>
        </authorList>
    </citation>
    <scope>NUCLEOTIDE SEQUENCE [LARGE SCALE GENOMIC DNA]</scope>
    <source>
        <strain evidence="6">B95-8</strain>
        <tissue evidence="6">Cell line</tissue>
    </source>
</reference>
<dbReference type="SMART" id="SM00060">
    <property type="entry name" value="FN3"/>
    <property type="match status" value="3"/>
</dbReference>
<comment type="caution">
    <text evidence="6">The sequence shown here is derived from an EMBL/GenBank/DDBJ whole genome shotgun (WGS) entry which is preliminary data.</text>
</comment>
<dbReference type="Gene3D" id="2.60.40.10">
    <property type="entry name" value="Immunoglobulins"/>
    <property type="match status" value="4"/>
</dbReference>
<evidence type="ECO:0000259" key="4">
    <source>
        <dbReference type="PROSITE" id="PS50835"/>
    </source>
</evidence>
<dbReference type="InterPro" id="IPR036116">
    <property type="entry name" value="FN3_sf"/>
</dbReference>
<evidence type="ECO:0000256" key="1">
    <source>
        <dbReference type="ARBA" id="ARBA00022737"/>
    </source>
</evidence>
<keyword evidence="2" id="KW-1015">Disulfide bond</keyword>
<gene>
    <name evidence="6" type="primary">SDK2_4</name>
    <name evidence="6" type="ORF">P7K49_011732</name>
</gene>
<dbReference type="SUPFAM" id="SSF48726">
    <property type="entry name" value="Immunoglobulin"/>
    <property type="match status" value="1"/>
</dbReference>
<feature type="domain" description="Fibronectin type-III" evidence="5">
    <location>
        <begin position="273"/>
        <end position="322"/>
    </location>
</feature>
<dbReference type="PRINTS" id="PR00014">
    <property type="entry name" value="FNTYPEIII"/>
</dbReference>
<proteinExistence type="predicted"/>
<dbReference type="PANTHER" id="PTHR44170:SF49">
    <property type="entry name" value="PROTEIN SIDEKICK-1 ISOFORM X1"/>
    <property type="match status" value="1"/>
</dbReference>
<feature type="domain" description="Fibronectin type-III" evidence="5">
    <location>
        <begin position="71"/>
        <end position="167"/>
    </location>
</feature>
<dbReference type="InterPro" id="IPR013783">
    <property type="entry name" value="Ig-like_fold"/>
</dbReference>
<evidence type="ECO:0000259" key="5">
    <source>
        <dbReference type="PROSITE" id="PS50853"/>
    </source>
</evidence>
<dbReference type="Proteomes" id="UP001266305">
    <property type="component" value="Unassembled WGS sequence"/>
</dbReference>
<name>A0ABQ9VS44_SAGOE</name>
<dbReference type="InterPro" id="IPR003961">
    <property type="entry name" value="FN3_dom"/>
</dbReference>
<evidence type="ECO:0000313" key="7">
    <source>
        <dbReference type="Proteomes" id="UP001266305"/>
    </source>
</evidence>
<organism evidence="6 7">
    <name type="scientific">Saguinus oedipus</name>
    <name type="common">Cotton-top tamarin</name>
    <name type="synonym">Oedipomidas oedipus</name>
    <dbReference type="NCBI Taxonomy" id="9490"/>
    <lineage>
        <taxon>Eukaryota</taxon>
        <taxon>Metazoa</taxon>
        <taxon>Chordata</taxon>
        <taxon>Craniata</taxon>
        <taxon>Vertebrata</taxon>
        <taxon>Euteleostomi</taxon>
        <taxon>Mammalia</taxon>
        <taxon>Eutheria</taxon>
        <taxon>Euarchontoglires</taxon>
        <taxon>Primates</taxon>
        <taxon>Haplorrhini</taxon>
        <taxon>Platyrrhini</taxon>
        <taxon>Cebidae</taxon>
        <taxon>Callitrichinae</taxon>
        <taxon>Saguinus</taxon>
    </lineage>
</organism>
<dbReference type="PANTHER" id="PTHR44170">
    <property type="entry name" value="PROTEIN SIDEKICK"/>
    <property type="match status" value="1"/>
</dbReference>